<gene>
    <name evidence="1" type="ORF">QVD17_41637</name>
</gene>
<proteinExistence type="predicted"/>
<protein>
    <submittedName>
        <fullName evidence="1">Uncharacterized protein</fullName>
    </submittedName>
</protein>
<comment type="caution">
    <text evidence="1">The sequence shown here is derived from an EMBL/GenBank/DDBJ whole genome shotgun (WGS) entry which is preliminary data.</text>
</comment>
<dbReference type="Proteomes" id="UP001229421">
    <property type="component" value="Unassembled WGS sequence"/>
</dbReference>
<name>A0AAD8JM79_TARER</name>
<evidence type="ECO:0000313" key="1">
    <source>
        <dbReference type="EMBL" id="KAK1406343.1"/>
    </source>
</evidence>
<organism evidence="1 2">
    <name type="scientific">Tagetes erecta</name>
    <name type="common">African marigold</name>
    <dbReference type="NCBI Taxonomy" id="13708"/>
    <lineage>
        <taxon>Eukaryota</taxon>
        <taxon>Viridiplantae</taxon>
        <taxon>Streptophyta</taxon>
        <taxon>Embryophyta</taxon>
        <taxon>Tracheophyta</taxon>
        <taxon>Spermatophyta</taxon>
        <taxon>Magnoliopsida</taxon>
        <taxon>eudicotyledons</taxon>
        <taxon>Gunneridae</taxon>
        <taxon>Pentapetalae</taxon>
        <taxon>asterids</taxon>
        <taxon>campanulids</taxon>
        <taxon>Asterales</taxon>
        <taxon>Asteraceae</taxon>
        <taxon>Asteroideae</taxon>
        <taxon>Heliantheae alliance</taxon>
        <taxon>Tageteae</taxon>
        <taxon>Tagetes</taxon>
    </lineage>
</organism>
<dbReference type="AlphaFoldDB" id="A0AAD8JM79"/>
<sequence length="99" mass="11469">MCIPVNWLEDSGVLGKMKLVFVQLTRKYIKRVASETNALDGLNKEPNIEFLVLQGLCFVFYAHQQSLVLLKQMEDIIKMHIRTKGYCKVTESYTRKPMS</sequence>
<reference evidence="1" key="1">
    <citation type="journal article" date="2023" name="bioRxiv">
        <title>Improved chromosome-level genome assembly for marigold (Tagetes erecta).</title>
        <authorList>
            <person name="Jiang F."/>
            <person name="Yuan L."/>
            <person name="Wang S."/>
            <person name="Wang H."/>
            <person name="Xu D."/>
            <person name="Wang A."/>
            <person name="Fan W."/>
        </authorList>
    </citation>
    <scope>NUCLEOTIDE SEQUENCE</scope>
    <source>
        <strain evidence="1">WSJ</strain>
        <tissue evidence="1">Leaf</tissue>
    </source>
</reference>
<accession>A0AAD8JM79</accession>
<keyword evidence="2" id="KW-1185">Reference proteome</keyword>
<dbReference type="EMBL" id="JAUHHV010000012">
    <property type="protein sequence ID" value="KAK1406343.1"/>
    <property type="molecule type" value="Genomic_DNA"/>
</dbReference>
<evidence type="ECO:0000313" key="2">
    <source>
        <dbReference type="Proteomes" id="UP001229421"/>
    </source>
</evidence>